<dbReference type="SMART" id="SM00220">
    <property type="entry name" value="S_TKc"/>
    <property type="match status" value="1"/>
</dbReference>
<keyword evidence="2" id="KW-0808">Transferase</keyword>
<reference evidence="10" key="1">
    <citation type="journal article" date="2019" name="Plant J.">
        <title>Chlorella vulgaris genome assembly and annotation reveals the molecular basis for metabolic acclimation to high light conditions.</title>
        <authorList>
            <person name="Cecchin M."/>
            <person name="Marcolungo L."/>
            <person name="Rossato M."/>
            <person name="Girolomoni L."/>
            <person name="Cosentino E."/>
            <person name="Cuine S."/>
            <person name="Li-Beisson Y."/>
            <person name="Delledonne M."/>
            <person name="Ballottari M."/>
        </authorList>
    </citation>
    <scope>NUCLEOTIDE SEQUENCE</scope>
    <source>
        <strain evidence="10">211/11P</strain>
    </source>
</reference>
<dbReference type="EMBL" id="SIDB01000007">
    <property type="protein sequence ID" value="KAI3430778.1"/>
    <property type="molecule type" value="Genomic_DNA"/>
</dbReference>
<comment type="caution">
    <text evidence="10">The sequence shown here is derived from an EMBL/GenBank/DDBJ whole genome shotgun (WGS) entry which is preliminary data.</text>
</comment>
<evidence type="ECO:0000256" key="4">
    <source>
        <dbReference type="ARBA" id="ARBA00022777"/>
    </source>
</evidence>
<dbReference type="SUPFAM" id="SSF56112">
    <property type="entry name" value="Protein kinase-like (PK-like)"/>
    <property type="match status" value="1"/>
</dbReference>
<dbReference type="PROSITE" id="PS50011">
    <property type="entry name" value="PROTEIN_KINASE_DOM"/>
    <property type="match status" value="1"/>
</dbReference>
<keyword evidence="11" id="KW-1185">Reference proteome</keyword>
<dbReference type="InterPro" id="IPR017441">
    <property type="entry name" value="Protein_kinase_ATP_BS"/>
</dbReference>
<feature type="compositionally biased region" description="Gly residues" evidence="7">
    <location>
        <begin position="373"/>
        <end position="390"/>
    </location>
</feature>
<dbReference type="InterPro" id="IPR000719">
    <property type="entry name" value="Prot_kinase_dom"/>
</dbReference>
<keyword evidence="4" id="KW-0418">Kinase</keyword>
<accession>A0A9D4TNZ8</accession>
<evidence type="ECO:0000256" key="1">
    <source>
        <dbReference type="ARBA" id="ARBA00022527"/>
    </source>
</evidence>
<dbReference type="GO" id="GO:0005524">
    <property type="term" value="F:ATP binding"/>
    <property type="evidence" value="ECO:0007669"/>
    <property type="project" value="UniProtKB-UniRule"/>
</dbReference>
<feature type="compositionally biased region" description="Low complexity" evidence="7">
    <location>
        <begin position="458"/>
        <end position="483"/>
    </location>
</feature>
<dbReference type="CDD" id="cd13999">
    <property type="entry name" value="STKc_MAP3K-like"/>
    <property type="match status" value="1"/>
</dbReference>
<evidence type="ECO:0000256" key="8">
    <source>
        <dbReference type="SAM" id="SignalP"/>
    </source>
</evidence>
<evidence type="ECO:0000259" key="9">
    <source>
        <dbReference type="PROSITE" id="PS50011"/>
    </source>
</evidence>
<dbReference type="InterPro" id="IPR001245">
    <property type="entry name" value="Ser-Thr/Tyr_kinase_cat_dom"/>
</dbReference>
<feature type="binding site" evidence="6">
    <location>
        <position position="720"/>
    </location>
    <ligand>
        <name>ATP</name>
        <dbReference type="ChEBI" id="CHEBI:30616"/>
    </ligand>
</feature>
<dbReference type="InterPro" id="IPR011009">
    <property type="entry name" value="Kinase-like_dom_sf"/>
</dbReference>
<evidence type="ECO:0000256" key="3">
    <source>
        <dbReference type="ARBA" id="ARBA00022741"/>
    </source>
</evidence>
<feature type="compositionally biased region" description="Basic and acidic residues" evidence="7">
    <location>
        <begin position="338"/>
        <end position="350"/>
    </location>
</feature>
<feature type="region of interest" description="Disordered" evidence="7">
    <location>
        <begin position="458"/>
        <end position="518"/>
    </location>
</feature>
<dbReference type="InterPro" id="IPR003609">
    <property type="entry name" value="Pan_app"/>
</dbReference>
<evidence type="ECO:0000256" key="5">
    <source>
        <dbReference type="ARBA" id="ARBA00022840"/>
    </source>
</evidence>
<feature type="compositionally biased region" description="Gly residues" evidence="7">
    <location>
        <begin position="499"/>
        <end position="516"/>
    </location>
</feature>
<evidence type="ECO:0000313" key="11">
    <source>
        <dbReference type="Proteomes" id="UP001055712"/>
    </source>
</evidence>
<dbReference type="OrthoDB" id="10261027at2759"/>
<evidence type="ECO:0000313" key="10">
    <source>
        <dbReference type="EMBL" id="KAI3430778.1"/>
    </source>
</evidence>
<sequence>MGVSGPGSAGSCAALLLLLCLTAATAESVSGVTGDAGSEGCHRRTASRRLLQAGNSTDPVIEMVEVDVVSQECVMINNAYYEVLPSQGVYEVLPPEDNLQDSARSCCASCTEVTRCNAFQWCPLLEGCPAGPSGQVFPHQGCQLMDLTDFLRGSVNTGQLKSEGTDVPFTAGSPLFFSVPKLAGYDVEIGRNFGGRFNYSCPGSAVEGSCVLLVSAQDLKTACDMDPKCMAFSFYPSGSAVWVTSEPFGVLKGGEGVQLTSADTELNPTAAIYFKLPQTEDEAAEAPPPGSDGGDGNNTTVIAAVLGSVVGAALVAGAVLLVFYLRSRKVKGLVADDQKDGPAEAGHEAHVTAGSGLGGGLDDGSIELALSGPGSGGSPLGGSGSTGGESGSSAGSPANSHLMAAGVAAAGYTHLDRTFSPLSVVDAASQLASGGSANPPEFSPFMLANPAALAAAARSRGSSSSSAYGLHQQQQQQHQQQHQQHQDAMVVEVQRASPAGGGLGLGGGSGGGGRGGLPTSMSGAGNARELLEVFARMYNQRPAVDYDVVAQMLDQDTDPRAVAEAESADEEQLRHIDFVAAQHRSASLSGAFAQLGGGGELVQQQQQYTASSSPQQYVEIAVTGGGQQLAAQQQQQGRGSVVVSAGGSDSALAEGDQDSLLPGMYGPPGSLLPPVTEWALQPEEIEICKRPDGSFWQLGTGAFGTCYKGLYHGRQLVAVKVLHRLEERRRGEEFEREVSLLKDLRDRNIVQFIGACLDGPTPMLVTEFMEFGDLWRALPLKNQAGQRIFAWHKRGRRVLYDVAKGLLYLHRRRIVHLDLKSANILLSRHGTAKICDIGMARVLGNKEYLSMLSGMGTFAWSAPEVLSGKRCSEKVDLYSFGVVIWEVCTGDVPVRGEMRPLVAPHDCPQPLVELYERCIAEHPEQRPTAAELLEGLEALL</sequence>
<keyword evidence="3 6" id="KW-0547">Nucleotide-binding</keyword>
<dbReference type="InterPro" id="IPR051681">
    <property type="entry name" value="Ser/Thr_Kinases-Pseudokinases"/>
</dbReference>
<reference evidence="10" key="2">
    <citation type="submission" date="2020-11" db="EMBL/GenBank/DDBJ databases">
        <authorList>
            <person name="Cecchin M."/>
            <person name="Marcolungo L."/>
            <person name="Rossato M."/>
            <person name="Girolomoni L."/>
            <person name="Cosentino E."/>
            <person name="Cuine S."/>
            <person name="Li-Beisson Y."/>
            <person name="Delledonne M."/>
            <person name="Ballottari M."/>
        </authorList>
    </citation>
    <scope>NUCLEOTIDE SEQUENCE</scope>
    <source>
        <strain evidence="10">211/11P</strain>
        <tissue evidence="10">Whole cell</tissue>
    </source>
</reference>
<protein>
    <recommendedName>
        <fullName evidence="9">Protein kinase domain-containing protein</fullName>
    </recommendedName>
</protein>
<dbReference type="Proteomes" id="UP001055712">
    <property type="component" value="Unassembled WGS sequence"/>
</dbReference>
<feature type="signal peptide" evidence="8">
    <location>
        <begin position="1"/>
        <end position="26"/>
    </location>
</feature>
<organism evidence="10 11">
    <name type="scientific">Chlorella vulgaris</name>
    <name type="common">Green alga</name>
    <dbReference type="NCBI Taxonomy" id="3077"/>
    <lineage>
        <taxon>Eukaryota</taxon>
        <taxon>Viridiplantae</taxon>
        <taxon>Chlorophyta</taxon>
        <taxon>core chlorophytes</taxon>
        <taxon>Trebouxiophyceae</taxon>
        <taxon>Chlorellales</taxon>
        <taxon>Chlorellaceae</taxon>
        <taxon>Chlorella clade</taxon>
        <taxon>Chlorella</taxon>
    </lineage>
</organism>
<dbReference type="PANTHER" id="PTHR44329">
    <property type="entry name" value="SERINE/THREONINE-PROTEIN KINASE TNNI3K-RELATED"/>
    <property type="match status" value="1"/>
</dbReference>
<keyword evidence="8" id="KW-0732">Signal</keyword>
<proteinExistence type="predicted"/>
<dbReference type="Gene3D" id="1.10.510.10">
    <property type="entry name" value="Transferase(Phosphotransferase) domain 1"/>
    <property type="match status" value="1"/>
</dbReference>
<dbReference type="PROSITE" id="PS00108">
    <property type="entry name" value="PROTEIN_KINASE_ST"/>
    <property type="match status" value="1"/>
</dbReference>
<keyword evidence="5 6" id="KW-0067">ATP-binding</keyword>
<keyword evidence="1" id="KW-0723">Serine/threonine-protein kinase</keyword>
<dbReference type="AlphaFoldDB" id="A0A9D4TNZ8"/>
<dbReference type="Pfam" id="PF07714">
    <property type="entry name" value="PK_Tyr_Ser-Thr"/>
    <property type="match status" value="1"/>
</dbReference>
<evidence type="ECO:0000256" key="6">
    <source>
        <dbReference type="PROSITE-ProRule" id="PRU10141"/>
    </source>
</evidence>
<name>A0A9D4TNZ8_CHLVU</name>
<dbReference type="PANTHER" id="PTHR44329:SF298">
    <property type="entry name" value="MIXED LINEAGE KINASE DOMAIN-LIKE PROTEIN"/>
    <property type="match status" value="1"/>
</dbReference>
<feature type="region of interest" description="Disordered" evidence="7">
    <location>
        <begin position="364"/>
        <end position="397"/>
    </location>
</feature>
<dbReference type="Pfam" id="PF14295">
    <property type="entry name" value="PAN_4"/>
    <property type="match status" value="2"/>
</dbReference>
<dbReference type="InterPro" id="IPR008271">
    <property type="entry name" value="Ser/Thr_kinase_AS"/>
</dbReference>
<dbReference type="GO" id="GO:0004674">
    <property type="term" value="F:protein serine/threonine kinase activity"/>
    <property type="evidence" value="ECO:0007669"/>
    <property type="project" value="UniProtKB-KW"/>
</dbReference>
<evidence type="ECO:0000256" key="7">
    <source>
        <dbReference type="SAM" id="MobiDB-lite"/>
    </source>
</evidence>
<evidence type="ECO:0000256" key="2">
    <source>
        <dbReference type="ARBA" id="ARBA00022679"/>
    </source>
</evidence>
<feature type="region of interest" description="Disordered" evidence="7">
    <location>
        <begin position="338"/>
        <end position="357"/>
    </location>
</feature>
<feature type="chain" id="PRO_5038364734" description="Protein kinase domain-containing protein" evidence="8">
    <location>
        <begin position="27"/>
        <end position="940"/>
    </location>
</feature>
<feature type="domain" description="Protein kinase" evidence="9">
    <location>
        <begin position="692"/>
        <end position="940"/>
    </location>
</feature>
<gene>
    <name evidence="10" type="ORF">D9Q98_009190</name>
</gene>
<dbReference type="PROSITE" id="PS00107">
    <property type="entry name" value="PROTEIN_KINASE_ATP"/>
    <property type="match status" value="1"/>
</dbReference>